<organism evidence="1 2">
    <name type="scientific">Caligus rogercresseyi</name>
    <name type="common">Sea louse</name>
    <dbReference type="NCBI Taxonomy" id="217165"/>
    <lineage>
        <taxon>Eukaryota</taxon>
        <taxon>Metazoa</taxon>
        <taxon>Ecdysozoa</taxon>
        <taxon>Arthropoda</taxon>
        <taxon>Crustacea</taxon>
        <taxon>Multicrustacea</taxon>
        <taxon>Hexanauplia</taxon>
        <taxon>Copepoda</taxon>
        <taxon>Siphonostomatoida</taxon>
        <taxon>Caligidae</taxon>
        <taxon>Caligus</taxon>
    </lineage>
</organism>
<proteinExistence type="predicted"/>
<dbReference type="EMBL" id="CP045906">
    <property type="protein sequence ID" value="QQP34842.1"/>
    <property type="molecule type" value="Genomic_DNA"/>
</dbReference>
<dbReference type="Proteomes" id="UP000595437">
    <property type="component" value="Chromosome 17"/>
</dbReference>
<protein>
    <recommendedName>
        <fullName evidence="3">Reverse transcriptase zinc-binding domain-containing protein</fullName>
    </recommendedName>
</protein>
<evidence type="ECO:0008006" key="3">
    <source>
        <dbReference type="Google" id="ProtNLM"/>
    </source>
</evidence>
<evidence type="ECO:0000313" key="2">
    <source>
        <dbReference type="Proteomes" id="UP000595437"/>
    </source>
</evidence>
<keyword evidence="2" id="KW-1185">Reference proteome</keyword>
<dbReference type="OrthoDB" id="5419617at2759"/>
<dbReference type="AlphaFoldDB" id="A0A7T8JTS0"/>
<accession>A0A7T8JTS0</accession>
<name>A0A7T8JTS0_CALRO</name>
<sequence length="77" mass="8681">MNIVAIVSGHIGLNSHLFKIGKAESSTCRLCKEEEETPIHLIFDCARTVKEMYQLAEESKAKKTPMEAQCLKILDIF</sequence>
<feature type="non-terminal residue" evidence="1">
    <location>
        <position position="77"/>
    </location>
</feature>
<gene>
    <name evidence="1" type="ORF">FKW44_022880</name>
</gene>
<reference evidence="2" key="1">
    <citation type="submission" date="2021-01" db="EMBL/GenBank/DDBJ databases">
        <title>Caligus Genome Assembly.</title>
        <authorList>
            <person name="Gallardo-Escarate C."/>
        </authorList>
    </citation>
    <scope>NUCLEOTIDE SEQUENCE [LARGE SCALE GENOMIC DNA]</scope>
</reference>
<evidence type="ECO:0000313" key="1">
    <source>
        <dbReference type="EMBL" id="QQP34842.1"/>
    </source>
</evidence>